<organism evidence="2 3">
    <name type="scientific">Arthrobotrys conoides</name>
    <dbReference type="NCBI Taxonomy" id="74498"/>
    <lineage>
        <taxon>Eukaryota</taxon>
        <taxon>Fungi</taxon>
        <taxon>Dikarya</taxon>
        <taxon>Ascomycota</taxon>
        <taxon>Pezizomycotina</taxon>
        <taxon>Orbiliomycetes</taxon>
        <taxon>Orbiliales</taxon>
        <taxon>Orbiliaceae</taxon>
        <taxon>Arthrobotrys</taxon>
    </lineage>
</organism>
<evidence type="ECO:0000256" key="1">
    <source>
        <dbReference type="SAM" id="MobiDB-lite"/>
    </source>
</evidence>
<feature type="compositionally biased region" description="Acidic residues" evidence="1">
    <location>
        <begin position="461"/>
        <end position="496"/>
    </location>
</feature>
<accession>A0AAN8N685</accession>
<sequence length="496" mass="57147">MLLQKEGNGLFAALPTEICHFVLEYMDKQSRDAFARCSRHCYSIAFPARFIGIKFSEVDHRYWLKVFTQGWLAPLGRWVHTVVLDIADIKYITVLPLKLTVFPNLRGLKFNIHGPKPFEGNVFNTLSTSLSTLPFYNNITYLSINWYAYQIIFDNRDIIFVGEAFGPAQLEQEIRKEEKTRDHYDRDIELFPEVKKILGPHLSKVEIIERTLNGDIHFPKKLQSLELGMGSQSPYYLTPMLNCSTITTLIFDFFPSKFRDSKGLSESLQFPAVKTIFFSHVGIYAETGMIANHFPNVEFIAVTRFCTMYWAEFIKSLPQVKTFTLPWYKIRYRYALLEFLERGIKKLLNEGHIPQHPTISFSGNYEVEGEEGADGSSTKYISLTCRILPNTSGSWDLNWEGDTDYKLEDMELPEYQEEALKNSRYDRVYDEDYASSEEDIDDGSVHSEYMDSGSDEGRFEDGEEEGEADSDDSEYWQSGDEVEDGSDGDDEMDLEG</sequence>
<comment type="caution">
    <text evidence="2">The sequence shown here is derived from an EMBL/GenBank/DDBJ whole genome shotgun (WGS) entry which is preliminary data.</text>
</comment>
<feature type="region of interest" description="Disordered" evidence="1">
    <location>
        <begin position="434"/>
        <end position="496"/>
    </location>
</feature>
<evidence type="ECO:0008006" key="4">
    <source>
        <dbReference type="Google" id="ProtNLM"/>
    </source>
</evidence>
<reference evidence="2 3" key="1">
    <citation type="submission" date="2019-10" db="EMBL/GenBank/DDBJ databases">
        <authorList>
            <person name="Palmer J.M."/>
        </authorList>
    </citation>
    <scope>NUCLEOTIDE SEQUENCE [LARGE SCALE GENOMIC DNA]</scope>
    <source>
        <strain evidence="2 3">TWF506</strain>
    </source>
</reference>
<protein>
    <recommendedName>
        <fullName evidence="4">F-box domain-containing protein</fullName>
    </recommendedName>
</protein>
<feature type="compositionally biased region" description="Basic and acidic residues" evidence="1">
    <location>
        <begin position="443"/>
        <end position="460"/>
    </location>
</feature>
<dbReference type="EMBL" id="JAVHJM010000015">
    <property type="protein sequence ID" value="KAK6497162.1"/>
    <property type="molecule type" value="Genomic_DNA"/>
</dbReference>
<keyword evidence="3" id="KW-1185">Reference proteome</keyword>
<evidence type="ECO:0000313" key="2">
    <source>
        <dbReference type="EMBL" id="KAK6497162.1"/>
    </source>
</evidence>
<dbReference type="Proteomes" id="UP001307849">
    <property type="component" value="Unassembled WGS sequence"/>
</dbReference>
<gene>
    <name evidence="2" type="ORF">TWF506_004636</name>
</gene>
<dbReference type="AlphaFoldDB" id="A0AAN8N685"/>
<evidence type="ECO:0000313" key="3">
    <source>
        <dbReference type="Proteomes" id="UP001307849"/>
    </source>
</evidence>
<proteinExistence type="predicted"/>
<name>A0AAN8N685_9PEZI</name>